<reference evidence="9" key="1">
    <citation type="submission" date="2018-05" db="EMBL/GenBank/DDBJ databases">
        <authorList>
            <person name="Lanie J.A."/>
            <person name="Ng W.-L."/>
            <person name="Kazmierczak K.M."/>
            <person name="Andrzejewski T.M."/>
            <person name="Davidsen T.M."/>
            <person name="Wayne K.J."/>
            <person name="Tettelin H."/>
            <person name="Glass J.I."/>
            <person name="Rusch D."/>
            <person name="Podicherti R."/>
            <person name="Tsui H.-C.T."/>
            <person name="Winkler M.E."/>
        </authorList>
    </citation>
    <scope>NUCLEOTIDE SEQUENCE</scope>
</reference>
<feature type="region of interest" description="Disordered" evidence="8">
    <location>
        <begin position="96"/>
        <end position="122"/>
    </location>
</feature>
<dbReference type="GO" id="GO:0003899">
    <property type="term" value="F:DNA-directed RNA polymerase activity"/>
    <property type="evidence" value="ECO:0007669"/>
    <property type="project" value="UniProtKB-EC"/>
</dbReference>
<dbReference type="SUPFAM" id="SSF63562">
    <property type="entry name" value="RPB6/omega subunit-like"/>
    <property type="match status" value="1"/>
</dbReference>
<proteinExistence type="inferred from homology"/>
<evidence type="ECO:0000256" key="5">
    <source>
        <dbReference type="ARBA" id="ARBA00022695"/>
    </source>
</evidence>
<evidence type="ECO:0000256" key="7">
    <source>
        <dbReference type="ARBA" id="ARBA00048552"/>
    </source>
</evidence>
<dbReference type="GO" id="GO:0003677">
    <property type="term" value="F:DNA binding"/>
    <property type="evidence" value="ECO:0007669"/>
    <property type="project" value="InterPro"/>
</dbReference>
<keyword evidence="4" id="KW-0808">Transferase</keyword>
<protein>
    <recommendedName>
        <fullName evidence="2">DNA-directed RNA polymerase</fullName>
        <ecNumber evidence="2">2.7.7.6</ecNumber>
    </recommendedName>
</protein>
<dbReference type="InterPro" id="IPR036161">
    <property type="entry name" value="RPB6/omega-like_sf"/>
</dbReference>
<dbReference type="PANTHER" id="PTHR34476">
    <property type="entry name" value="DNA-DIRECTED RNA POLYMERASE SUBUNIT OMEGA"/>
    <property type="match status" value="1"/>
</dbReference>
<dbReference type="PANTHER" id="PTHR34476:SF1">
    <property type="entry name" value="DNA-DIRECTED RNA POLYMERASE SUBUNIT OMEGA"/>
    <property type="match status" value="1"/>
</dbReference>
<gene>
    <name evidence="9" type="ORF">METZ01_LOCUS85492</name>
</gene>
<organism evidence="9">
    <name type="scientific">marine metagenome</name>
    <dbReference type="NCBI Taxonomy" id="408172"/>
    <lineage>
        <taxon>unclassified sequences</taxon>
        <taxon>metagenomes</taxon>
        <taxon>ecological metagenomes</taxon>
    </lineage>
</organism>
<dbReference type="HAMAP" id="MF_00366">
    <property type="entry name" value="RNApol_bact_RpoZ"/>
    <property type="match status" value="1"/>
</dbReference>
<evidence type="ECO:0000313" key="9">
    <source>
        <dbReference type="EMBL" id="SVA32638.1"/>
    </source>
</evidence>
<evidence type="ECO:0000256" key="8">
    <source>
        <dbReference type="SAM" id="MobiDB-lite"/>
    </source>
</evidence>
<evidence type="ECO:0000256" key="6">
    <source>
        <dbReference type="ARBA" id="ARBA00023163"/>
    </source>
</evidence>
<dbReference type="InterPro" id="IPR006110">
    <property type="entry name" value="Pol_omega/Rpo6/RPB6"/>
</dbReference>
<accession>A0A381UYE4</accession>
<dbReference type="EC" id="2.7.7.6" evidence="2"/>
<dbReference type="AlphaFoldDB" id="A0A381UYE4"/>
<evidence type="ECO:0000256" key="3">
    <source>
        <dbReference type="ARBA" id="ARBA00022478"/>
    </source>
</evidence>
<dbReference type="InterPro" id="IPR003716">
    <property type="entry name" value="DNA-dir_RNA_pol_omega"/>
</dbReference>
<keyword evidence="5" id="KW-0548">Nucleotidyltransferase</keyword>
<dbReference type="Pfam" id="PF01192">
    <property type="entry name" value="RNA_pol_Rpb6"/>
    <property type="match status" value="1"/>
</dbReference>
<evidence type="ECO:0000256" key="1">
    <source>
        <dbReference type="ARBA" id="ARBA00006711"/>
    </source>
</evidence>
<keyword evidence="6" id="KW-0804">Transcription</keyword>
<dbReference type="EMBL" id="UINC01007315">
    <property type="protein sequence ID" value="SVA32638.1"/>
    <property type="molecule type" value="Genomic_DNA"/>
</dbReference>
<dbReference type="SMART" id="SM01409">
    <property type="entry name" value="RNA_pol_Rpb6"/>
    <property type="match status" value="1"/>
</dbReference>
<comment type="catalytic activity">
    <reaction evidence="7">
        <text>RNA(n) + a ribonucleoside 5'-triphosphate = RNA(n+1) + diphosphate</text>
        <dbReference type="Rhea" id="RHEA:21248"/>
        <dbReference type="Rhea" id="RHEA-COMP:14527"/>
        <dbReference type="Rhea" id="RHEA-COMP:17342"/>
        <dbReference type="ChEBI" id="CHEBI:33019"/>
        <dbReference type="ChEBI" id="CHEBI:61557"/>
        <dbReference type="ChEBI" id="CHEBI:140395"/>
        <dbReference type="EC" id="2.7.7.6"/>
    </reaction>
</comment>
<evidence type="ECO:0000256" key="4">
    <source>
        <dbReference type="ARBA" id="ARBA00022679"/>
    </source>
</evidence>
<feature type="compositionally biased region" description="Acidic residues" evidence="8">
    <location>
        <begin position="96"/>
        <end position="107"/>
    </location>
</feature>
<comment type="similarity">
    <text evidence="1">Belongs to the RNA polymerase subunit omega family.</text>
</comment>
<dbReference type="NCBIfam" id="TIGR00690">
    <property type="entry name" value="rpoZ"/>
    <property type="match status" value="1"/>
</dbReference>
<dbReference type="Gene3D" id="3.90.940.10">
    <property type="match status" value="1"/>
</dbReference>
<evidence type="ECO:0000256" key="2">
    <source>
        <dbReference type="ARBA" id="ARBA00012418"/>
    </source>
</evidence>
<dbReference type="GO" id="GO:0000428">
    <property type="term" value="C:DNA-directed RNA polymerase complex"/>
    <property type="evidence" value="ECO:0007669"/>
    <property type="project" value="UniProtKB-KW"/>
</dbReference>
<keyword evidence="3" id="KW-0240">DNA-directed RNA polymerase</keyword>
<name>A0A381UYE4_9ZZZZ</name>
<dbReference type="GO" id="GO:0006351">
    <property type="term" value="P:DNA-templated transcription"/>
    <property type="evidence" value="ECO:0007669"/>
    <property type="project" value="InterPro"/>
</dbReference>
<feature type="non-terminal residue" evidence="9">
    <location>
        <position position="1"/>
    </location>
</feature>
<sequence length="122" mass="12904">VQRHDSMVNPAIEGLLETADSKFRLVTVSSKRARQINSYFGQLGEGLGASIPPQVTSTSRKPLSIAFEELAAGKIEAVEPPDEPEDVDTLLDAIDTELADQSGEDLPEGAVPEAEAEGDEGA</sequence>